<evidence type="ECO:0000256" key="6">
    <source>
        <dbReference type="ARBA" id="ARBA00022989"/>
    </source>
</evidence>
<evidence type="ECO:0000256" key="7">
    <source>
        <dbReference type="ARBA" id="ARBA00023136"/>
    </source>
</evidence>
<feature type="transmembrane region" description="Helical" evidence="8">
    <location>
        <begin position="223"/>
        <end position="245"/>
    </location>
</feature>
<dbReference type="EMBL" id="QFPP01000002">
    <property type="protein sequence ID" value="PZQ78336.1"/>
    <property type="molecule type" value="Genomic_DNA"/>
</dbReference>
<dbReference type="Proteomes" id="UP000249135">
    <property type="component" value="Unassembled WGS sequence"/>
</dbReference>
<feature type="transmembrane region" description="Helical" evidence="8">
    <location>
        <begin position="97"/>
        <end position="116"/>
    </location>
</feature>
<comment type="similarity">
    <text evidence="2 8">Belongs to the 4-toluene sulfonate uptake permease (TSUP) (TC 2.A.102) family.</text>
</comment>
<organism evidence="9 10">
    <name type="scientific">Variovorax paradoxus</name>
    <dbReference type="NCBI Taxonomy" id="34073"/>
    <lineage>
        <taxon>Bacteria</taxon>
        <taxon>Pseudomonadati</taxon>
        <taxon>Pseudomonadota</taxon>
        <taxon>Betaproteobacteria</taxon>
        <taxon>Burkholderiales</taxon>
        <taxon>Comamonadaceae</taxon>
        <taxon>Variovorax</taxon>
    </lineage>
</organism>
<proteinExistence type="inferred from homology"/>
<evidence type="ECO:0000256" key="3">
    <source>
        <dbReference type="ARBA" id="ARBA00022448"/>
    </source>
</evidence>
<feature type="transmembrane region" description="Helical" evidence="8">
    <location>
        <begin position="72"/>
        <end position="91"/>
    </location>
</feature>
<evidence type="ECO:0000256" key="4">
    <source>
        <dbReference type="ARBA" id="ARBA00022475"/>
    </source>
</evidence>
<accession>A0A2W5QMS3</accession>
<dbReference type="PANTHER" id="PTHR30269">
    <property type="entry name" value="TRANSMEMBRANE PROTEIN YFCA"/>
    <property type="match status" value="1"/>
</dbReference>
<feature type="transmembrane region" description="Helical" evidence="8">
    <location>
        <begin position="191"/>
        <end position="211"/>
    </location>
</feature>
<dbReference type="PANTHER" id="PTHR30269:SF32">
    <property type="entry name" value="MEMBRANE TRANSPORTER PROTEIN-RELATED"/>
    <property type="match status" value="1"/>
</dbReference>
<evidence type="ECO:0000256" key="5">
    <source>
        <dbReference type="ARBA" id="ARBA00022692"/>
    </source>
</evidence>
<name>A0A2W5QMS3_VARPD</name>
<dbReference type="InterPro" id="IPR052017">
    <property type="entry name" value="TSUP"/>
</dbReference>
<dbReference type="AlphaFoldDB" id="A0A2W5QMS3"/>
<keyword evidence="4 8" id="KW-1003">Cell membrane</keyword>
<keyword evidence="7 8" id="KW-0472">Membrane</keyword>
<keyword evidence="3" id="KW-0813">Transport</keyword>
<feature type="transmembrane region" description="Helical" evidence="8">
    <location>
        <begin position="36"/>
        <end position="60"/>
    </location>
</feature>
<reference evidence="9 10" key="1">
    <citation type="submission" date="2017-08" db="EMBL/GenBank/DDBJ databases">
        <title>Infants hospitalized years apart are colonized by the same room-sourced microbial strains.</title>
        <authorList>
            <person name="Brooks B."/>
            <person name="Olm M.R."/>
            <person name="Firek B.A."/>
            <person name="Baker R."/>
            <person name="Thomas B.C."/>
            <person name="Morowitz M.J."/>
            <person name="Banfield J.F."/>
        </authorList>
    </citation>
    <scope>NUCLEOTIDE SEQUENCE [LARGE SCALE GENOMIC DNA]</scope>
    <source>
        <strain evidence="9">S2_005_003_R2_41</strain>
    </source>
</reference>
<protein>
    <recommendedName>
        <fullName evidence="8">Probable membrane transporter protein</fullName>
    </recommendedName>
</protein>
<comment type="subcellular location">
    <subcellularLocation>
        <location evidence="1 8">Cell membrane</location>
        <topology evidence="1 8">Multi-pass membrane protein</topology>
    </subcellularLocation>
</comment>
<dbReference type="GO" id="GO:0005886">
    <property type="term" value="C:plasma membrane"/>
    <property type="evidence" value="ECO:0007669"/>
    <property type="project" value="UniProtKB-SubCell"/>
</dbReference>
<keyword evidence="6 8" id="KW-1133">Transmembrane helix</keyword>
<evidence type="ECO:0000256" key="1">
    <source>
        <dbReference type="ARBA" id="ARBA00004651"/>
    </source>
</evidence>
<feature type="transmembrane region" description="Helical" evidence="8">
    <location>
        <begin position="165"/>
        <end position="184"/>
    </location>
</feature>
<sequence length="246" mass="24825">MPEAWLPVALAFLAGGLVKGAVGLGLPTVVLAGLAPYMPISQAAAILVIPSLVTNVWQLFGGPWPARSAWRLAPLLLGLVVGTLLAPVGMATVNTHVAALCLGGSLVAYAAVGLANRTPSLPAGAERWASPVLGLACGVINAATGLFVVPLVPYVQSLGMVKDELVQALALCFTAGALALALRLGMDGTSVLAELRGSVLALVAALLGMPVGKALRDRSSQQVFRNCLFAVLLAVGAGLIAKGLLA</sequence>
<evidence type="ECO:0000256" key="8">
    <source>
        <dbReference type="RuleBase" id="RU363041"/>
    </source>
</evidence>
<evidence type="ECO:0000256" key="2">
    <source>
        <dbReference type="ARBA" id="ARBA00009142"/>
    </source>
</evidence>
<feature type="transmembrane region" description="Helical" evidence="8">
    <location>
        <begin position="128"/>
        <end position="153"/>
    </location>
</feature>
<dbReference type="Pfam" id="PF01925">
    <property type="entry name" value="TauE"/>
    <property type="match status" value="1"/>
</dbReference>
<keyword evidence="5 8" id="KW-0812">Transmembrane</keyword>
<evidence type="ECO:0000313" key="9">
    <source>
        <dbReference type="EMBL" id="PZQ78336.1"/>
    </source>
</evidence>
<dbReference type="InterPro" id="IPR002781">
    <property type="entry name" value="TM_pro_TauE-like"/>
</dbReference>
<comment type="caution">
    <text evidence="9">The sequence shown here is derived from an EMBL/GenBank/DDBJ whole genome shotgun (WGS) entry which is preliminary data.</text>
</comment>
<gene>
    <name evidence="9" type="ORF">DI563_00630</name>
</gene>
<evidence type="ECO:0000313" key="10">
    <source>
        <dbReference type="Proteomes" id="UP000249135"/>
    </source>
</evidence>